<reference evidence="4" key="1">
    <citation type="submission" date="2022-11" db="EMBL/GenBank/DDBJ databases">
        <title>Draft genome sequence of Sellimonas catena strain 12EGH17.</title>
        <authorList>
            <person name="Atsushi H."/>
            <person name="Moriya O."/>
            <person name="Mitsuo S."/>
        </authorList>
    </citation>
    <scope>NUCLEOTIDE SEQUENCE</scope>
    <source>
        <strain evidence="4">12EGH17</strain>
    </source>
</reference>
<feature type="transmembrane region" description="Helical" evidence="1">
    <location>
        <begin position="125"/>
        <end position="143"/>
    </location>
</feature>
<feature type="transmembrane region" description="Helical" evidence="1">
    <location>
        <begin position="217"/>
        <end position="239"/>
    </location>
</feature>
<feature type="domain" description="DUF1648" evidence="3">
    <location>
        <begin position="23"/>
        <end position="65"/>
    </location>
</feature>
<keyword evidence="1" id="KW-1133">Transmembrane helix</keyword>
<keyword evidence="1" id="KW-0812">Transmembrane</keyword>
<accession>A0A9W6FFF4</accession>
<gene>
    <name evidence="4" type="ORF">Selli1_04360</name>
    <name evidence="5" type="ORF">Selli2_16560</name>
</gene>
<proteinExistence type="predicted"/>
<evidence type="ECO:0000256" key="1">
    <source>
        <dbReference type="SAM" id="Phobius"/>
    </source>
</evidence>
<protein>
    <recommendedName>
        <fullName evidence="8">DUF1648 domain-containing protein</fullName>
    </recommendedName>
</protein>
<dbReference type="AlphaFoldDB" id="A0A9W6FFF4"/>
<feature type="domain" description="Uncharacterized protein YyaB-like PH" evidence="2">
    <location>
        <begin position="246"/>
        <end position="312"/>
    </location>
</feature>
<evidence type="ECO:0000313" key="4">
    <source>
        <dbReference type="EMBL" id="GLG03262.1"/>
    </source>
</evidence>
<feature type="transmembrane region" description="Helical" evidence="1">
    <location>
        <begin position="189"/>
        <end position="211"/>
    </location>
</feature>
<feature type="transmembrane region" description="Helical" evidence="1">
    <location>
        <begin position="53"/>
        <end position="77"/>
    </location>
</feature>
<reference evidence="5 7" key="5">
    <citation type="journal article" date="2023" name="Int. J. Syst. Evol. Microbiol.">
        <title>Sellimonas catena sp. nov., isolated from human faeces.</title>
        <authorList>
            <person name="Hisatomi A."/>
            <person name="Ohkuma M."/>
            <person name="Sakamoto M."/>
        </authorList>
    </citation>
    <scope>NUCLEOTIDE SEQUENCE</scope>
    <source>
        <strain evidence="4 7">12EGH17</strain>
        <strain evidence="5">18CBH55</strain>
    </source>
</reference>
<dbReference type="InterPro" id="IPR009589">
    <property type="entry name" value="PH_YyaB-like"/>
</dbReference>
<dbReference type="RefSeq" id="WP_087253145.1">
    <property type="nucleotide sequence ID" value="NZ_BSBO01000003.1"/>
</dbReference>
<evidence type="ECO:0008006" key="8">
    <source>
        <dbReference type="Google" id="ProtNLM"/>
    </source>
</evidence>
<keyword evidence="7" id="KW-1185">Reference proteome</keyword>
<dbReference type="Pfam" id="PF06713">
    <property type="entry name" value="bPH_4"/>
    <property type="match status" value="1"/>
</dbReference>
<dbReference type="EMBL" id="BSCH01000009">
    <property type="protein sequence ID" value="GLG90229.1"/>
    <property type="molecule type" value="Genomic_DNA"/>
</dbReference>
<name>A0A9W6FFF4_9FIRM</name>
<dbReference type="Proteomes" id="UP001145094">
    <property type="component" value="Unassembled WGS sequence"/>
</dbReference>
<dbReference type="InterPro" id="IPR012867">
    <property type="entry name" value="DUF1648"/>
</dbReference>
<reference evidence="4" key="2">
    <citation type="submission" date="2022-11" db="EMBL/GenBank/DDBJ databases">
        <title>Draft genome sequence of Sellimonas catena strain 12EGH17.</title>
        <authorList>
            <person name="Hisatomi A."/>
            <person name="Ohkuma M."/>
            <person name="Sakamoto M."/>
        </authorList>
    </citation>
    <scope>NUCLEOTIDE SEQUENCE</scope>
    <source>
        <strain evidence="4">12EGH17</strain>
    </source>
</reference>
<organism evidence="5 6">
    <name type="scientific">Sellimonas catena</name>
    <dbReference type="NCBI Taxonomy" id="2994035"/>
    <lineage>
        <taxon>Bacteria</taxon>
        <taxon>Bacillati</taxon>
        <taxon>Bacillota</taxon>
        <taxon>Clostridia</taxon>
        <taxon>Lachnospirales</taxon>
        <taxon>Lachnospiraceae</taxon>
        <taxon>Sellimonas</taxon>
    </lineage>
</organism>
<evidence type="ECO:0000259" key="3">
    <source>
        <dbReference type="Pfam" id="PF07853"/>
    </source>
</evidence>
<evidence type="ECO:0000313" key="6">
    <source>
        <dbReference type="Proteomes" id="UP001145094"/>
    </source>
</evidence>
<reference evidence="5" key="4">
    <citation type="submission" date="2022-11" db="EMBL/GenBank/DDBJ databases">
        <title>Draft genome sequence of Sellimonas catena strain 18CBH55.</title>
        <authorList>
            <person name="Atsushi H."/>
            <person name="Moriya O."/>
            <person name="Mitsuo S."/>
        </authorList>
    </citation>
    <scope>NUCLEOTIDE SEQUENCE</scope>
    <source>
        <strain evidence="5">18CBH55</strain>
    </source>
</reference>
<dbReference type="GO" id="GO:0030153">
    <property type="term" value="P:bacteriocin immunity"/>
    <property type="evidence" value="ECO:0007669"/>
    <property type="project" value="InterPro"/>
</dbReference>
<feature type="transmembrane region" description="Helical" evidence="1">
    <location>
        <begin position="12"/>
        <end position="33"/>
    </location>
</feature>
<comment type="caution">
    <text evidence="5">The sequence shown here is derived from an EMBL/GenBank/DDBJ whole genome shotgun (WGS) entry which is preliminary data.</text>
</comment>
<evidence type="ECO:0000259" key="2">
    <source>
        <dbReference type="Pfam" id="PF06713"/>
    </source>
</evidence>
<evidence type="ECO:0000313" key="7">
    <source>
        <dbReference type="Proteomes" id="UP001145145"/>
    </source>
</evidence>
<keyword evidence="1" id="KW-0472">Membrane</keyword>
<sequence>MKMFEHYRKTEIFSMLLMWIVTIGVGIYIAVMYQKIPDVIPTHFGLWGQPDSWGSKTSLLFLYGVSVVMAVIEQWALHAAVKNSVKTGAGSMMNRDTLAVTGPFLALIFGWCSVGTIWLGRLGKYFFFVVLGFVAALFVFIFIRQRQEQRRAQESGRIRVQREEEVYRTEKRDDTLGIPDMKFQGKVDLWAWALLIFVNVLVLWSVIPAAGGEKEEIASVITALIVLVLVDLLMVPIYFRNYIYLGEQELLIVFGFIKKRIRYRNIELLEETHNPLSSLAMSLDRIYIHTNSGDDVLVAVKEKQAFIEEVYRRAGIWE</sequence>
<dbReference type="Proteomes" id="UP001145145">
    <property type="component" value="Unassembled WGS sequence"/>
</dbReference>
<feature type="transmembrane region" description="Helical" evidence="1">
    <location>
        <begin position="98"/>
        <end position="119"/>
    </location>
</feature>
<evidence type="ECO:0000313" key="5">
    <source>
        <dbReference type="EMBL" id="GLG90229.1"/>
    </source>
</evidence>
<dbReference type="Pfam" id="PF07853">
    <property type="entry name" value="DUF1648"/>
    <property type="match status" value="1"/>
</dbReference>
<dbReference type="EMBL" id="BSBO01000003">
    <property type="protein sequence ID" value="GLG03262.1"/>
    <property type="molecule type" value="Genomic_DNA"/>
</dbReference>
<reference evidence="5" key="3">
    <citation type="submission" date="2022-11" db="EMBL/GenBank/DDBJ databases">
        <title>Draft genome sequence of Sellimonas catena strain 18CBH55.</title>
        <authorList>
            <person name="Hisatomi A."/>
            <person name="Ohkuma M."/>
            <person name="Sakamoto M."/>
        </authorList>
    </citation>
    <scope>NUCLEOTIDE SEQUENCE</scope>
    <source>
        <strain evidence="5">18CBH55</strain>
    </source>
</reference>